<dbReference type="Proteomes" id="UP001177595">
    <property type="component" value="Plasmid paPv9"/>
</dbReference>
<organism evidence="1 2">
    <name type="scientific">Arsenophonus nasoniae</name>
    <name type="common">son-killer infecting Nasonia vitripennis</name>
    <dbReference type="NCBI Taxonomy" id="638"/>
    <lineage>
        <taxon>Bacteria</taxon>
        <taxon>Pseudomonadati</taxon>
        <taxon>Pseudomonadota</taxon>
        <taxon>Gammaproteobacteria</taxon>
        <taxon>Enterobacterales</taxon>
        <taxon>Morganellaceae</taxon>
        <taxon>Arsenophonus</taxon>
    </lineage>
</organism>
<keyword evidence="1" id="KW-0614">Plasmid</keyword>
<reference evidence="1" key="1">
    <citation type="submission" date="2023-04" db="EMBL/GenBank/DDBJ databases">
        <title>Genome dynamics across the evolutionary transition to endosymbiosis.</title>
        <authorList>
            <person name="Siozios S."/>
            <person name="Nadal-Jimenez P."/>
            <person name="Azagi T."/>
            <person name="Sprong H."/>
            <person name="Frost C.L."/>
            <person name="Parratt S.R."/>
            <person name="Taylor G."/>
            <person name="Brettell L."/>
            <person name="Lew K.C."/>
            <person name="Croft L."/>
            <person name="King K.C."/>
            <person name="Brockhurst M.A."/>
            <person name="Hypsa V."/>
            <person name="Novakova E."/>
            <person name="Darby A.C."/>
            <person name="Hurst G.D.D."/>
        </authorList>
    </citation>
    <scope>NUCLEOTIDE SEQUENCE</scope>
    <source>
        <strain evidence="1">APv</strain>
        <plasmid evidence="1">paPv9</plasmid>
    </source>
</reference>
<name>A0AA95GVJ4_9GAMM</name>
<dbReference type="RefSeq" id="WP_280627167.1">
    <property type="nucleotide sequence ID" value="NZ_CP123513.1"/>
</dbReference>
<gene>
    <name evidence="1" type="ORF">QE210_21005</name>
</gene>
<evidence type="ECO:0000313" key="1">
    <source>
        <dbReference type="EMBL" id="WGM03961.1"/>
    </source>
</evidence>
<dbReference type="AlphaFoldDB" id="A0AA95GVJ4"/>
<accession>A0AA95GVJ4</accession>
<protein>
    <submittedName>
        <fullName evidence="1">Uncharacterized protein</fullName>
    </submittedName>
</protein>
<dbReference type="EMBL" id="CP123513">
    <property type="protein sequence ID" value="WGM03961.1"/>
    <property type="molecule type" value="Genomic_DNA"/>
</dbReference>
<evidence type="ECO:0000313" key="2">
    <source>
        <dbReference type="Proteomes" id="UP001177595"/>
    </source>
</evidence>
<proteinExistence type="predicted"/>
<geneLocation type="plasmid" evidence="1 2">
    <name>paPv9</name>
</geneLocation>
<sequence>MFAKVFSQKYSLFFKPENIKNFSINNYHKNNNHNLTVKDEFVDFFSAIYLPKSKKELHELYKTIHNKNAFKPLHELNAFHQIKKLQDYSKKEYQNNYKAIFNYSCNDKLYVSIFYDDLLLKKKEIKEDDEIIEKFICDNFKYEYLFNNKTYTDIEELTKNLIKDIKDIVNYDQNVNLQCIYSRSSIQNRIEEIRNNIPEIKNIITKLIELDKTSTISLKVKYKNIYNENLSKLHFLLNKDNTLSNKQDLHALHNKIIDTNSNYISDYSNELILVTKLCDFSVIGDINSILNRLSYMREMTENKKDLQKEIDNAITIANKWINLRNSPINSTTSKNCGIVLV</sequence>